<protein>
    <recommendedName>
        <fullName evidence="5">peptidylprolyl isomerase</fullName>
        <ecNumber evidence="5">5.2.1.8</ecNumber>
    </recommendedName>
</protein>
<dbReference type="VEuPathDB" id="FungiDB:B9J08_001328"/>
<keyword evidence="9" id="KW-0539">Nucleus</keyword>
<dbReference type="EC" id="5.2.1.8" evidence="5"/>
<dbReference type="VEuPathDB" id="FungiDB:CJJ07_004753"/>
<dbReference type="Gene3D" id="2.40.100.10">
    <property type="entry name" value="Cyclophilin-like"/>
    <property type="match status" value="1"/>
</dbReference>
<reference evidence="13" key="2">
    <citation type="submission" date="2017-11" db="EMBL/GenBank/DDBJ databases">
        <title>Candida auris genome assembly and annotation.</title>
        <authorList>
            <person name="Munoz J.F."/>
            <person name="Gade L.G."/>
            <person name="Chow N.A."/>
            <person name="Litvintseva A.P."/>
            <person name="Loparev V.N."/>
            <person name="Cuomo C.A."/>
        </authorList>
    </citation>
    <scope>NUCLEOTIDE SEQUENCE</scope>
    <source>
        <strain evidence="13">B8441</strain>
    </source>
</reference>
<dbReference type="PROSITE" id="PS50102">
    <property type="entry name" value="RRM"/>
    <property type="match status" value="1"/>
</dbReference>
<dbReference type="Pfam" id="PF00160">
    <property type="entry name" value="Pro_isomerase"/>
    <property type="match status" value="1"/>
</dbReference>
<dbReference type="InterPro" id="IPR035542">
    <property type="entry name" value="CRIP"/>
</dbReference>
<dbReference type="Pfam" id="PF00076">
    <property type="entry name" value="RRM_1"/>
    <property type="match status" value="1"/>
</dbReference>
<reference evidence="12" key="4">
    <citation type="submission" date="2024-03" db="EMBL/GenBank/DDBJ databases">
        <title>Improved genome assembly of Candida auris strain B8441 and annotation of B11205.</title>
        <authorList>
            <person name="Cauldron N.C."/>
            <person name="Shea T."/>
            <person name="Cuomo C.A."/>
        </authorList>
    </citation>
    <scope>NUCLEOTIDE SEQUENCE</scope>
    <source>
        <strain evidence="12">B8441</strain>
    </source>
</reference>
<dbReference type="Gene3D" id="3.30.70.330">
    <property type="match status" value="1"/>
</dbReference>
<evidence type="ECO:0000256" key="7">
    <source>
        <dbReference type="ARBA" id="ARBA00023110"/>
    </source>
</evidence>
<gene>
    <name evidence="13" type="ORF">B9J08_001328</name>
    <name evidence="12" type="ORF">B9J08_03578</name>
</gene>
<accession>A0A2H1A1L8</accession>
<comment type="catalytic activity">
    <reaction evidence="1">
        <text>[protein]-peptidylproline (omega=180) = [protein]-peptidylproline (omega=0)</text>
        <dbReference type="Rhea" id="RHEA:16237"/>
        <dbReference type="Rhea" id="RHEA-COMP:10747"/>
        <dbReference type="Rhea" id="RHEA-COMP:10748"/>
        <dbReference type="ChEBI" id="CHEBI:83833"/>
        <dbReference type="ChEBI" id="CHEBI:83834"/>
        <dbReference type="EC" id="5.2.1.8"/>
    </reaction>
</comment>
<dbReference type="GO" id="GO:0005634">
    <property type="term" value="C:nucleus"/>
    <property type="evidence" value="ECO:0007669"/>
    <property type="project" value="UniProtKB-SubCell"/>
</dbReference>
<evidence type="ECO:0000256" key="1">
    <source>
        <dbReference type="ARBA" id="ARBA00000971"/>
    </source>
</evidence>
<evidence type="ECO:0000256" key="6">
    <source>
        <dbReference type="ARBA" id="ARBA00022884"/>
    </source>
</evidence>
<dbReference type="VEuPathDB" id="FungiDB:CJI97_001276"/>
<evidence type="ECO:0000259" key="11">
    <source>
        <dbReference type="PROSITE" id="PS50102"/>
    </source>
</evidence>
<dbReference type="InterPro" id="IPR002130">
    <property type="entry name" value="Cyclophilin-type_PPIase_dom"/>
</dbReference>
<dbReference type="GO" id="GO:0003755">
    <property type="term" value="F:peptidyl-prolyl cis-trans isomerase activity"/>
    <property type="evidence" value="ECO:0007669"/>
    <property type="project" value="UniProtKB-KW"/>
</dbReference>
<dbReference type="PANTHER" id="PTHR45843:SF1">
    <property type="entry name" value="PEPTIDYL-PROLYL CIS-TRANS ISOMERASE-LIKE 4"/>
    <property type="match status" value="1"/>
</dbReference>
<dbReference type="InterPro" id="IPR000504">
    <property type="entry name" value="RRM_dom"/>
</dbReference>
<evidence type="ECO:0000313" key="14">
    <source>
        <dbReference type="Proteomes" id="UP000230249"/>
    </source>
</evidence>
<evidence type="ECO:0000256" key="5">
    <source>
        <dbReference type="ARBA" id="ARBA00013194"/>
    </source>
</evidence>
<dbReference type="SUPFAM" id="SSF54928">
    <property type="entry name" value="RNA-binding domain, RBD"/>
    <property type="match status" value="1"/>
</dbReference>
<dbReference type="VEuPathDB" id="FungiDB:QG37_07903"/>
<evidence type="ECO:0000256" key="8">
    <source>
        <dbReference type="ARBA" id="ARBA00023235"/>
    </source>
</evidence>
<dbReference type="EMBL" id="PEKT03000003">
    <property type="protein sequence ID" value="KAK8440473.1"/>
    <property type="molecule type" value="Genomic_DNA"/>
</dbReference>
<comment type="similarity">
    <text evidence="4">Belongs to the cyclophilin-type PPIase family. PPIL4 subfamily.</text>
</comment>
<organism evidence="13">
    <name type="scientific">Candidozyma auris</name>
    <name type="common">Yeast</name>
    <name type="synonym">Candida auris</name>
    <dbReference type="NCBI Taxonomy" id="498019"/>
    <lineage>
        <taxon>Eukaryota</taxon>
        <taxon>Fungi</taxon>
        <taxon>Dikarya</taxon>
        <taxon>Ascomycota</taxon>
        <taxon>Saccharomycotina</taxon>
        <taxon>Pichiomycetes</taxon>
        <taxon>Metschnikowiaceae</taxon>
        <taxon>Candidozyma</taxon>
    </lineage>
</organism>
<sequence length="282" mass="31693">MSVLFETEKGNLVIDVDHRKFSRISFQLIALCYLNHWLLSDFTDFTKDVSIKSPSTAVPSNIKTLLENKEFKDDHDEDSHLAAPGSVEFTGSEDEFQFQINLSAKQSSQVFGRVAEGLTVLDDVNKGTGGLKILHCHVVYDPFSVKGFADQRKNEDSLSVEEIKSRLQSQTPSSDDSVPVEALALELLGDLSHYQVKPSPRTLFVARLNPITSENSLEVIFARFGPIKKVQILAGKKIRYAFVEFVQQEDAEQAYAKLHDNCYIDGHQILVDFSQSTRHLQN</sequence>
<evidence type="ECO:0000313" key="13">
    <source>
        <dbReference type="EMBL" id="PIS56785.1"/>
    </source>
</evidence>
<dbReference type="Proteomes" id="UP000230249">
    <property type="component" value="Unassembled WGS sequence"/>
</dbReference>
<keyword evidence="14" id="KW-1185">Reference proteome</keyword>
<dbReference type="InterPro" id="IPR035979">
    <property type="entry name" value="RBD_domain_sf"/>
</dbReference>
<dbReference type="GO" id="GO:0003723">
    <property type="term" value="F:RNA binding"/>
    <property type="evidence" value="ECO:0007669"/>
    <property type="project" value="UniProtKB-UniRule"/>
</dbReference>
<dbReference type="PANTHER" id="PTHR45843">
    <property type="entry name" value="PEPTIDYL-PROLYL CIS-TRANS ISOMERASE-LIKE 4"/>
    <property type="match status" value="1"/>
</dbReference>
<accession>A0A5Q7YD38</accession>
<evidence type="ECO:0000256" key="10">
    <source>
        <dbReference type="PROSITE-ProRule" id="PRU00176"/>
    </source>
</evidence>
<dbReference type="InterPro" id="IPR012677">
    <property type="entry name" value="Nucleotide-bd_a/b_plait_sf"/>
</dbReference>
<evidence type="ECO:0000256" key="4">
    <source>
        <dbReference type="ARBA" id="ARBA00010739"/>
    </source>
</evidence>
<dbReference type="InterPro" id="IPR029000">
    <property type="entry name" value="Cyclophilin-like_dom_sf"/>
</dbReference>
<name>A0A2H1A1L8_CANAR</name>
<comment type="subcellular location">
    <subcellularLocation>
        <location evidence="3">Nucleus</location>
    </subcellularLocation>
</comment>
<evidence type="ECO:0000256" key="2">
    <source>
        <dbReference type="ARBA" id="ARBA00002388"/>
    </source>
</evidence>
<dbReference type="EMBL" id="PEKT02000003">
    <property type="protein sequence ID" value="PIS56785.1"/>
    <property type="molecule type" value="Genomic_DNA"/>
</dbReference>
<dbReference type="SUPFAM" id="SSF50891">
    <property type="entry name" value="Cyclophilin-like"/>
    <property type="match status" value="1"/>
</dbReference>
<keyword evidence="8" id="KW-0413">Isomerase</keyword>
<feature type="domain" description="RRM" evidence="11">
    <location>
        <begin position="201"/>
        <end position="276"/>
    </location>
</feature>
<dbReference type="SMART" id="SM00360">
    <property type="entry name" value="RRM"/>
    <property type="match status" value="1"/>
</dbReference>
<reference evidence="12 14" key="3">
    <citation type="journal article" date="2018" name="Nat. Commun.">
        <title>Genomic insights into multidrug-resistance, mating and virulence in Candida auris and related emerging species.</title>
        <authorList>
            <person name="Munoz J.F."/>
            <person name="Gade L."/>
            <person name="Chow N.A."/>
            <person name="Loparev V.N."/>
            <person name="Juieng P."/>
            <person name="Berkow E.L."/>
            <person name="Farrer R.A."/>
            <person name="Litvintseva A.P."/>
            <person name="Cuomo C.A."/>
        </authorList>
    </citation>
    <scope>GENOME REANNOTATION</scope>
    <source>
        <strain evidence="12 14">B8441</strain>
    </source>
</reference>
<dbReference type="VEuPathDB" id="FungiDB:CJI96_0001314"/>
<comment type="caution">
    <text evidence="13">The sequence shown here is derived from an EMBL/GenBank/DDBJ whole genome shotgun (WGS) entry which is preliminary data.</text>
</comment>
<reference evidence="13 14" key="1">
    <citation type="journal article" date="2017" name="Clin. Infect. Dis.">
        <title>Simultaneous emergence of multidrug-resistant Candida auris on 3 continents confirmed by whole-genome sequencing and epidemiological analyses.</title>
        <authorList>
            <person name="Lockhart S.R."/>
            <person name="Etienne K.A."/>
            <person name="Vallabhaneni S."/>
            <person name="Farooqi J."/>
            <person name="Chowdhary A."/>
            <person name="Govender N.P."/>
            <person name="Colombo A.L."/>
            <person name="Calvo B."/>
            <person name="Cuomo C.A."/>
            <person name="Desjardins C.A."/>
            <person name="Berkow E.L."/>
            <person name="Castanheira M."/>
            <person name="Magobo R.E."/>
            <person name="Jabeen K."/>
            <person name="Asghar R.J."/>
            <person name="Meis J.F."/>
            <person name="Jackson B."/>
            <person name="Chiller T."/>
            <person name="Litvintseva A.P."/>
        </authorList>
    </citation>
    <scope>NUCLEOTIDE SEQUENCE [LARGE SCALE GENOMIC DNA]</scope>
    <source>
        <strain evidence="13 14">B8441</strain>
    </source>
</reference>
<keyword evidence="7" id="KW-0697">Rotamase</keyword>
<keyword evidence="6 10" id="KW-0694">RNA-binding</keyword>
<evidence type="ECO:0000256" key="9">
    <source>
        <dbReference type="ARBA" id="ARBA00023242"/>
    </source>
</evidence>
<dbReference type="STRING" id="498019.A0A2H1A1L8"/>
<dbReference type="AlphaFoldDB" id="A0A2H1A1L8"/>
<evidence type="ECO:0000256" key="3">
    <source>
        <dbReference type="ARBA" id="ARBA00004123"/>
    </source>
</evidence>
<dbReference type="VEuPathDB" id="FungiDB:CJJ09_003582"/>
<proteinExistence type="inferred from homology"/>
<comment type="function">
    <text evidence="2">PPIases accelerate the folding of proteins. It catalyzes the cis-trans isomerization of proline imidic peptide bonds in oligopeptides.</text>
</comment>
<evidence type="ECO:0000313" key="12">
    <source>
        <dbReference type="EMBL" id="KAK8440473.1"/>
    </source>
</evidence>